<evidence type="ECO:0000313" key="1">
    <source>
        <dbReference type="EMBL" id="JAE02772.1"/>
    </source>
</evidence>
<name>A0A0A9ERN9_ARUDO</name>
<sequence length="19" mass="2251">MSEPLIFWDKSQGLEPLIF</sequence>
<protein>
    <submittedName>
        <fullName evidence="1">Uncharacterized protein</fullName>
    </submittedName>
</protein>
<dbReference type="EMBL" id="GBRH01195124">
    <property type="protein sequence ID" value="JAE02772.1"/>
    <property type="molecule type" value="Transcribed_RNA"/>
</dbReference>
<proteinExistence type="predicted"/>
<reference evidence="1" key="2">
    <citation type="journal article" date="2015" name="Data Brief">
        <title>Shoot transcriptome of the giant reed, Arundo donax.</title>
        <authorList>
            <person name="Barrero R.A."/>
            <person name="Guerrero F.D."/>
            <person name="Moolhuijzen P."/>
            <person name="Goolsby J.A."/>
            <person name="Tidwell J."/>
            <person name="Bellgard S.E."/>
            <person name="Bellgard M.I."/>
        </authorList>
    </citation>
    <scope>NUCLEOTIDE SEQUENCE</scope>
    <source>
        <tissue evidence="1">Shoot tissue taken approximately 20 cm above the soil surface</tissue>
    </source>
</reference>
<dbReference type="AlphaFoldDB" id="A0A0A9ERN9"/>
<organism evidence="1">
    <name type="scientific">Arundo donax</name>
    <name type="common">Giant reed</name>
    <name type="synonym">Donax arundinaceus</name>
    <dbReference type="NCBI Taxonomy" id="35708"/>
    <lineage>
        <taxon>Eukaryota</taxon>
        <taxon>Viridiplantae</taxon>
        <taxon>Streptophyta</taxon>
        <taxon>Embryophyta</taxon>
        <taxon>Tracheophyta</taxon>
        <taxon>Spermatophyta</taxon>
        <taxon>Magnoliopsida</taxon>
        <taxon>Liliopsida</taxon>
        <taxon>Poales</taxon>
        <taxon>Poaceae</taxon>
        <taxon>PACMAD clade</taxon>
        <taxon>Arundinoideae</taxon>
        <taxon>Arundineae</taxon>
        <taxon>Arundo</taxon>
    </lineage>
</organism>
<accession>A0A0A9ERN9</accession>
<reference evidence="1" key="1">
    <citation type="submission" date="2014-09" db="EMBL/GenBank/DDBJ databases">
        <authorList>
            <person name="Magalhaes I.L.F."/>
            <person name="Oliveira U."/>
            <person name="Santos F.R."/>
            <person name="Vidigal T.H.D.A."/>
            <person name="Brescovit A.D."/>
            <person name="Santos A.J."/>
        </authorList>
    </citation>
    <scope>NUCLEOTIDE SEQUENCE</scope>
    <source>
        <tissue evidence="1">Shoot tissue taken approximately 20 cm above the soil surface</tissue>
    </source>
</reference>